<dbReference type="InterPro" id="IPR014746">
    <property type="entry name" value="Gln_synth/guanido_kin_cat_dom"/>
</dbReference>
<proteinExistence type="inferred from homology"/>
<comment type="similarity">
    <text evidence="2 10">Belongs to the glutamate--cysteine ligase type 3 family.</text>
</comment>
<dbReference type="STRING" id="299467.A0A443RXM3"/>
<comment type="caution">
    <text evidence="11">The sequence shown here is derived from an EMBL/GenBank/DDBJ whole genome shotgun (WGS) entry which is preliminary data.</text>
</comment>
<comment type="pathway">
    <text evidence="1 10">Sulfur metabolism; glutathione biosynthesis; glutathione from L-cysteine and L-glutamate: step 1/2.</text>
</comment>
<dbReference type="PANTHER" id="PTHR11164">
    <property type="entry name" value="GLUTAMATE CYSTEINE LIGASE"/>
    <property type="match status" value="1"/>
</dbReference>
<evidence type="ECO:0000256" key="2">
    <source>
        <dbReference type="ARBA" id="ARBA00008100"/>
    </source>
</evidence>
<gene>
    <name evidence="11" type="ORF">B4U80_06134</name>
</gene>
<dbReference type="EMBL" id="NCKV01019877">
    <property type="protein sequence ID" value="RWS20117.1"/>
    <property type="molecule type" value="Genomic_DNA"/>
</dbReference>
<dbReference type="PANTHER" id="PTHR11164:SF0">
    <property type="entry name" value="GLUTAMATE--CYSTEINE LIGASE CATALYTIC SUBUNIT"/>
    <property type="match status" value="1"/>
</dbReference>
<sequence>MKNTRSRRERKININIPIFKDEHTKSPFREYFGDKESDNCSKVDHIYMDSELFGVGCCCLQVTFQASDINEARILYDQLTPLCPILMASTAASPIHRGYLSDIDCRWKPKKNVAKNH</sequence>
<dbReference type="Gene3D" id="3.30.590.50">
    <property type="match status" value="1"/>
</dbReference>
<dbReference type="Proteomes" id="UP000288716">
    <property type="component" value="Unassembled WGS sequence"/>
</dbReference>
<evidence type="ECO:0000313" key="11">
    <source>
        <dbReference type="EMBL" id="RWS20117.1"/>
    </source>
</evidence>
<keyword evidence="4 10" id="KW-0436">Ligase</keyword>
<evidence type="ECO:0000256" key="10">
    <source>
        <dbReference type="RuleBase" id="RU367135"/>
    </source>
</evidence>
<dbReference type="VEuPathDB" id="VectorBase:LDEU011923"/>
<evidence type="ECO:0000256" key="1">
    <source>
        <dbReference type="ARBA" id="ARBA00005006"/>
    </source>
</evidence>
<dbReference type="GO" id="GO:0017109">
    <property type="term" value="C:glutamate-cysteine ligase complex"/>
    <property type="evidence" value="ECO:0007669"/>
    <property type="project" value="TreeGrafter"/>
</dbReference>
<keyword evidence="12" id="KW-1185">Reference proteome</keyword>
<evidence type="ECO:0000313" key="12">
    <source>
        <dbReference type="Proteomes" id="UP000288716"/>
    </source>
</evidence>
<dbReference type="SUPFAM" id="SSF55931">
    <property type="entry name" value="Glutamine synthetase/guanido kinase"/>
    <property type="match status" value="1"/>
</dbReference>
<evidence type="ECO:0000256" key="3">
    <source>
        <dbReference type="ARBA" id="ARBA00012220"/>
    </source>
</evidence>
<evidence type="ECO:0000256" key="8">
    <source>
        <dbReference type="ARBA" id="ARBA00030585"/>
    </source>
</evidence>
<name>A0A443RXM3_9ACAR</name>
<evidence type="ECO:0000256" key="6">
    <source>
        <dbReference type="ARBA" id="ARBA00022741"/>
    </source>
</evidence>
<dbReference type="EC" id="6.3.2.2" evidence="3 10"/>
<dbReference type="GO" id="GO:0006750">
    <property type="term" value="P:glutathione biosynthetic process"/>
    <property type="evidence" value="ECO:0007669"/>
    <property type="project" value="UniProtKB-UniRule"/>
</dbReference>
<accession>A0A443RXM3</accession>
<dbReference type="GO" id="GO:0004357">
    <property type="term" value="F:glutamate-cysteine ligase activity"/>
    <property type="evidence" value="ECO:0007669"/>
    <property type="project" value="UniProtKB-UniRule"/>
</dbReference>
<dbReference type="UniPathway" id="UPA00142">
    <property type="reaction ID" value="UER00209"/>
</dbReference>
<reference evidence="11 12" key="1">
    <citation type="journal article" date="2018" name="Gigascience">
        <title>Genomes of trombidid mites reveal novel predicted allergens and laterally-transferred genes associated with secondary metabolism.</title>
        <authorList>
            <person name="Dong X."/>
            <person name="Chaisiri K."/>
            <person name="Xia D."/>
            <person name="Armstrong S.D."/>
            <person name="Fang Y."/>
            <person name="Donnelly M.J."/>
            <person name="Kadowaki T."/>
            <person name="McGarry J.W."/>
            <person name="Darby A.C."/>
            <person name="Makepeace B.L."/>
        </authorList>
    </citation>
    <scope>NUCLEOTIDE SEQUENCE [LARGE SCALE GENOMIC DNA]</scope>
    <source>
        <strain evidence="11">UoL-UT</strain>
    </source>
</reference>
<dbReference type="InterPro" id="IPR004308">
    <property type="entry name" value="GCS"/>
</dbReference>
<protein>
    <recommendedName>
        <fullName evidence="3 10">Glutamate--cysteine ligase</fullName>
        <ecNumber evidence="3 10">6.3.2.2</ecNumber>
    </recommendedName>
    <alternativeName>
        <fullName evidence="9 10">Gamma-ECS</fullName>
    </alternativeName>
    <alternativeName>
        <fullName evidence="8 10">Gamma-glutamylcysteine synthetase</fullName>
    </alternativeName>
</protein>
<organism evidence="11 12">
    <name type="scientific">Leptotrombidium deliense</name>
    <dbReference type="NCBI Taxonomy" id="299467"/>
    <lineage>
        <taxon>Eukaryota</taxon>
        <taxon>Metazoa</taxon>
        <taxon>Ecdysozoa</taxon>
        <taxon>Arthropoda</taxon>
        <taxon>Chelicerata</taxon>
        <taxon>Arachnida</taxon>
        <taxon>Acari</taxon>
        <taxon>Acariformes</taxon>
        <taxon>Trombidiformes</taxon>
        <taxon>Prostigmata</taxon>
        <taxon>Anystina</taxon>
        <taxon>Parasitengona</taxon>
        <taxon>Trombiculoidea</taxon>
        <taxon>Trombiculidae</taxon>
        <taxon>Leptotrombidium</taxon>
    </lineage>
</organism>
<keyword evidence="6 10" id="KW-0547">Nucleotide-binding</keyword>
<dbReference type="AlphaFoldDB" id="A0A443RXM3"/>
<evidence type="ECO:0000256" key="4">
    <source>
        <dbReference type="ARBA" id="ARBA00022598"/>
    </source>
</evidence>
<dbReference type="OrthoDB" id="7939818at2759"/>
<evidence type="ECO:0000256" key="9">
    <source>
        <dbReference type="ARBA" id="ARBA00032122"/>
    </source>
</evidence>
<keyword evidence="5 10" id="KW-0317">Glutathione biosynthesis</keyword>
<evidence type="ECO:0000256" key="5">
    <source>
        <dbReference type="ARBA" id="ARBA00022684"/>
    </source>
</evidence>
<keyword evidence="7 10" id="KW-0067">ATP-binding</keyword>
<dbReference type="GO" id="GO:0005524">
    <property type="term" value="F:ATP binding"/>
    <property type="evidence" value="ECO:0007669"/>
    <property type="project" value="UniProtKB-UniRule"/>
</dbReference>
<evidence type="ECO:0000256" key="7">
    <source>
        <dbReference type="ARBA" id="ARBA00022840"/>
    </source>
</evidence>
<dbReference type="Pfam" id="PF03074">
    <property type="entry name" value="GCS"/>
    <property type="match status" value="1"/>
</dbReference>
<comment type="catalytic activity">
    <reaction evidence="10">
        <text>L-cysteine + L-glutamate + ATP = gamma-L-glutamyl-L-cysteine + ADP + phosphate + H(+)</text>
        <dbReference type="Rhea" id="RHEA:13285"/>
        <dbReference type="ChEBI" id="CHEBI:15378"/>
        <dbReference type="ChEBI" id="CHEBI:29985"/>
        <dbReference type="ChEBI" id="CHEBI:30616"/>
        <dbReference type="ChEBI" id="CHEBI:35235"/>
        <dbReference type="ChEBI" id="CHEBI:43474"/>
        <dbReference type="ChEBI" id="CHEBI:58173"/>
        <dbReference type="ChEBI" id="CHEBI:456216"/>
        <dbReference type="EC" id="6.3.2.2"/>
    </reaction>
</comment>